<dbReference type="InterPro" id="IPR012902">
    <property type="entry name" value="N_methyl_site"/>
</dbReference>
<evidence type="ECO:0000313" key="2">
    <source>
        <dbReference type="EMBL" id="SMC24424.1"/>
    </source>
</evidence>
<keyword evidence="3" id="KW-1185">Reference proteome</keyword>
<name>A0A1W1XKU3_9CLOT</name>
<dbReference type="NCBIfam" id="TIGR02532">
    <property type="entry name" value="IV_pilin_GFxxxE"/>
    <property type="match status" value="1"/>
</dbReference>
<dbReference type="Proteomes" id="UP000192468">
    <property type="component" value="Unassembled WGS sequence"/>
</dbReference>
<keyword evidence="1" id="KW-0812">Transmembrane</keyword>
<dbReference type="EMBL" id="FWXH01000007">
    <property type="protein sequence ID" value="SMC24424.1"/>
    <property type="molecule type" value="Genomic_DNA"/>
</dbReference>
<keyword evidence="1" id="KW-0472">Membrane</keyword>
<dbReference type="AlphaFoldDB" id="A0A1W1XKU3"/>
<reference evidence="2 3" key="1">
    <citation type="submission" date="2017-04" db="EMBL/GenBank/DDBJ databases">
        <authorList>
            <person name="Afonso C.L."/>
            <person name="Miller P.J."/>
            <person name="Scott M.A."/>
            <person name="Spackman E."/>
            <person name="Goraichik I."/>
            <person name="Dimitrov K.M."/>
            <person name="Suarez D.L."/>
            <person name="Swayne D.E."/>
        </authorList>
    </citation>
    <scope>NUCLEOTIDE SEQUENCE [LARGE SCALE GENOMIC DNA]</scope>
    <source>
        <strain evidence="2 3">DSM 12555</strain>
    </source>
</reference>
<proteinExistence type="predicted"/>
<evidence type="ECO:0000313" key="3">
    <source>
        <dbReference type="Proteomes" id="UP000192468"/>
    </source>
</evidence>
<dbReference type="PROSITE" id="PS00409">
    <property type="entry name" value="PROKAR_NTER_METHYL"/>
    <property type="match status" value="1"/>
</dbReference>
<gene>
    <name evidence="2" type="ORF">SAMN02745134_02164</name>
</gene>
<evidence type="ECO:0000256" key="1">
    <source>
        <dbReference type="SAM" id="Phobius"/>
    </source>
</evidence>
<dbReference type="Pfam" id="PF07963">
    <property type="entry name" value="N_methyl"/>
    <property type="match status" value="1"/>
</dbReference>
<keyword evidence="1" id="KW-1133">Transmembrane helix</keyword>
<organism evidence="2 3">
    <name type="scientific">Clostridium acidisoli DSM 12555</name>
    <dbReference type="NCBI Taxonomy" id="1121291"/>
    <lineage>
        <taxon>Bacteria</taxon>
        <taxon>Bacillati</taxon>
        <taxon>Bacillota</taxon>
        <taxon>Clostridia</taxon>
        <taxon>Eubacteriales</taxon>
        <taxon>Clostridiaceae</taxon>
        <taxon>Clostridium</taxon>
    </lineage>
</organism>
<sequence length="295" mass="32732">MKKKGVTLIEMIIVLALMSIIGLAAMNFFSVELNIYGDQNNEANIKNDERTVTNYLTQDIRGTDAMNSYNSTASSYTSNIIWKSSNEISTTLGLTSINNNYKMFLQKKNNTAVLYDLESGTLKRISYTVNYSYSFDATTKSQISNNDSNLPYIKDSTIKTVVGYGDKENVQDYLQYINDLNSLNNGAEVYVDAIFNSTGRIIMVYHIIDSNGNNVYYQIPLIAGNVTYSNPKETDIANNVSNFEVNELGGTATDGLNSINTNPTYSVTITFNKKDGTTENIDVTESEINYGGDPL</sequence>
<feature type="transmembrane region" description="Helical" evidence="1">
    <location>
        <begin position="12"/>
        <end position="31"/>
    </location>
</feature>
<accession>A0A1W1XKU3</accession>
<dbReference type="STRING" id="1121291.SAMN02745134_02164"/>
<dbReference type="RefSeq" id="WP_084115972.1">
    <property type="nucleotide sequence ID" value="NZ_FWXH01000007.1"/>
</dbReference>
<protein>
    <submittedName>
        <fullName evidence="2">Prepilin-type N-terminal cleavage/methylation domain-containing protein</fullName>
    </submittedName>
</protein>